<gene>
    <name evidence="3" type="ORF">CJN711_LOCUS17083</name>
</gene>
<evidence type="ECO:0000313" key="3">
    <source>
        <dbReference type="EMBL" id="CAF1303983.1"/>
    </source>
</evidence>
<proteinExistence type="predicted"/>
<feature type="coiled-coil region" evidence="1">
    <location>
        <begin position="249"/>
        <end position="276"/>
    </location>
</feature>
<protein>
    <recommendedName>
        <fullName evidence="2">NACHT domain-containing protein</fullName>
    </recommendedName>
</protein>
<dbReference type="InterPro" id="IPR027417">
    <property type="entry name" value="P-loop_NTPase"/>
</dbReference>
<dbReference type="InterPro" id="IPR007111">
    <property type="entry name" value="NACHT_NTPase"/>
</dbReference>
<evidence type="ECO:0000256" key="1">
    <source>
        <dbReference type="SAM" id="Coils"/>
    </source>
</evidence>
<comment type="caution">
    <text evidence="3">The sequence shown here is derived from an EMBL/GenBank/DDBJ whole genome shotgun (WGS) entry which is preliminary data.</text>
</comment>
<dbReference type="EMBL" id="CAJNOV010007946">
    <property type="protein sequence ID" value="CAF1303983.1"/>
    <property type="molecule type" value="Genomic_DNA"/>
</dbReference>
<dbReference type="PANTHER" id="PTHR46312">
    <property type="entry name" value="NACHT DOMAIN-CONTAINING PROTEIN"/>
    <property type="match status" value="1"/>
</dbReference>
<name>A0A815DYL1_9BILA</name>
<accession>A0A815DYL1</accession>
<keyword evidence="1" id="KW-0175">Coiled coil</keyword>
<dbReference type="PANTHER" id="PTHR46312:SF2">
    <property type="entry name" value="NUCLEOTIDE-BINDING OLIGOMERIZATION DOMAIN-CONTAINING PROTEIN 2-LIKE"/>
    <property type="match status" value="1"/>
</dbReference>
<dbReference type="SUPFAM" id="SSF52540">
    <property type="entry name" value="P-loop containing nucleoside triphosphate hydrolases"/>
    <property type="match status" value="1"/>
</dbReference>
<organism evidence="3 4">
    <name type="scientific">Rotaria magnacalcarata</name>
    <dbReference type="NCBI Taxonomy" id="392030"/>
    <lineage>
        <taxon>Eukaryota</taxon>
        <taxon>Metazoa</taxon>
        <taxon>Spiralia</taxon>
        <taxon>Gnathifera</taxon>
        <taxon>Rotifera</taxon>
        <taxon>Eurotatoria</taxon>
        <taxon>Bdelloidea</taxon>
        <taxon>Philodinida</taxon>
        <taxon>Philodinidae</taxon>
        <taxon>Rotaria</taxon>
    </lineage>
</organism>
<dbReference type="Gene3D" id="3.40.50.300">
    <property type="entry name" value="P-loop containing nucleotide triphosphate hydrolases"/>
    <property type="match status" value="1"/>
</dbReference>
<dbReference type="PROSITE" id="PS50837">
    <property type="entry name" value="NACHT"/>
    <property type="match status" value="1"/>
</dbReference>
<sequence length="1563" mass="180362">MLLFKNSSYSIYRFQRLLSLYQKNNETPSISSSMKLNATLKKLLDSKQYKEALDLFDQKFEICTDFTIDMAIKACTISKDYKRGFNIQKRLSSNPLNNPFIQIVAMVDVVSSGISALGTAYTVITTIIDFIETIEGNAQEAELLIKRIERMLVIIDSATKDTQNLLSQLKHTIDDTYNYAIEFKRDNNGQFFPKQQKSYSQSHRNQVAPDVPAVVLTSSSTAEQSTEVETTDSNASCCSKPGLFRWYRILRIKAKYKSIKQDFEQLNRKIDEATTEVLFGINVDTNNRVKTIDRKIDQLKEGQDKLIDLVLKPIGAREQVTEEQKSKVIEKLKKEYRDKHGTVKRFSTEVDIPISQHYINVAIVEKISNTQERNMLNNFGYSTFEEVYGPKTQVEIKKLLDKTQQESSGLQRVLVLGRAGIGKTTFCRYIAHEWADGKLLCDTKCVIYIKLRNLMSMKYKPPFTLVDIVQTECFPTEELSTVDNELIVLREILNETNNVLWLLDGYDEYNVPVDTELDSIFQKILLKKRQILTSRPNATIPNKYDAQLEIIGFTDENIDGYVENFFTLNDAEKSRRLISFIKSTPTIWGICHVPITLEILCTLWIDHETTTFKSEQMSISVLYTKIVTWILRKFLINREGKAITDKKTDRKVNVECDQIVFVLEKIAFLSMQSSCLIINSKILQDISNECSDTPNNGDAFREEVLKVGLLVALESKTSVKAYADYYFIHLSFQEFLAARYLNRLLSKNDEEAIRFLKFHKYSPRLQLTLTFTAGVLEGENVEKFFDILTGMPVDFVGVRHFLLVTGCLEEIDREKHRTIADRLLTTVQLLIKYTAQQRSSAYYMRSTHNFKSHNDSDNIHITDHLRRCYGLLHEKQIEKLLLKLLKSQTKQKAAYTIVCDLKKVSTQIFDAIISNLNNTDWGSNEVLSELVFYFLTDTTNVNTVRKLFLDDDEEWIDNFVRAATNKFEGRLVEKVLNMLDLINIPSTMIEKILLKWTRTMIRKDVPFDSEIHGNLSSSVRRICENCLLSDLESSRAEVCQEAINFVHQSRNDPFHYKFQCFDQIDQVRLLTALNDHNISDKLKNGLTLSLSLQIEQYGVSKELLQMLEKIFLQEKDAPALLLLTALLKTPSHLTQLHPQTIDKIIARLFNIYDSTGEYDTELKIQIIKDLFIFIESEEHKETVWNKLREILRNPNTDIFDTMYVLLSKADEKNNLKTEIIENIACREEKIKVMAEYGLEPMFHVCSRLTVDIISKYETWILSLKDEELVLACAKVLRIYGEVSDDLVNGLLVELRACEIIAKQTLIILSLRTLGIQAYTWSVAQELIRIIENNFMSVEEKPFIALFIALWETLGDKRLLHEVLKWFNLEEKSQIASQLLQEVGFEARMTVLLDQLIVQGKNMSVTIFTSALSNYCAKVHSLLVLIHLFKLAKKEESTVIKDIIEKEIDKMCKRFENSMWNSAIIKETIDPQSGVQIIIGEYEEVNTDYETLIDNCRLLSHVLHRDILKNIRRLAQRTAIAITYDHTSKTMIVHGNDEHQAILFENECTIKELEEICAEKKISF</sequence>
<reference evidence="3" key="1">
    <citation type="submission" date="2021-02" db="EMBL/GenBank/DDBJ databases">
        <authorList>
            <person name="Nowell W R."/>
        </authorList>
    </citation>
    <scope>NUCLEOTIDE SEQUENCE</scope>
</reference>
<feature type="domain" description="NACHT" evidence="2">
    <location>
        <begin position="411"/>
        <end position="538"/>
    </location>
</feature>
<dbReference type="Pfam" id="PF05729">
    <property type="entry name" value="NACHT"/>
    <property type="match status" value="1"/>
</dbReference>
<dbReference type="Proteomes" id="UP000663855">
    <property type="component" value="Unassembled WGS sequence"/>
</dbReference>
<evidence type="ECO:0000313" key="4">
    <source>
        <dbReference type="Proteomes" id="UP000663855"/>
    </source>
</evidence>
<evidence type="ECO:0000259" key="2">
    <source>
        <dbReference type="PROSITE" id="PS50837"/>
    </source>
</evidence>